<feature type="transmembrane region" description="Helical" evidence="1">
    <location>
        <begin position="38"/>
        <end position="56"/>
    </location>
</feature>
<proteinExistence type="predicted"/>
<keyword evidence="1" id="KW-1133">Transmembrane helix</keyword>
<dbReference type="Pfam" id="PF14079">
    <property type="entry name" value="DUF4260"/>
    <property type="match status" value="1"/>
</dbReference>
<evidence type="ECO:0000313" key="2">
    <source>
        <dbReference type="EMBL" id="SFJ37957.1"/>
    </source>
</evidence>
<evidence type="ECO:0008006" key="4">
    <source>
        <dbReference type="Google" id="ProtNLM"/>
    </source>
</evidence>
<evidence type="ECO:0000313" key="3">
    <source>
        <dbReference type="Proteomes" id="UP000199110"/>
    </source>
</evidence>
<dbReference type="InterPro" id="IPR025356">
    <property type="entry name" value="DUF4260"/>
</dbReference>
<keyword evidence="1" id="KW-0472">Membrane</keyword>
<dbReference type="OrthoDB" id="9813911at2"/>
<keyword evidence="1" id="KW-0812">Transmembrane</keyword>
<gene>
    <name evidence="2" type="ORF">SAMN04488095_2682</name>
</gene>
<accession>A0A1I3QXS7</accession>
<dbReference type="RefSeq" id="WP_092781582.1">
    <property type="nucleotide sequence ID" value="NZ_FORA01000003.1"/>
</dbReference>
<organism evidence="2 3">
    <name type="scientific">Jannaschia pohangensis</name>
    <dbReference type="NCBI Taxonomy" id="390807"/>
    <lineage>
        <taxon>Bacteria</taxon>
        <taxon>Pseudomonadati</taxon>
        <taxon>Pseudomonadota</taxon>
        <taxon>Alphaproteobacteria</taxon>
        <taxon>Rhodobacterales</taxon>
        <taxon>Roseobacteraceae</taxon>
        <taxon>Jannaschia</taxon>
    </lineage>
</organism>
<name>A0A1I3QXS7_9RHOB</name>
<keyword evidence="3" id="KW-1185">Reference proteome</keyword>
<dbReference type="EMBL" id="FORA01000003">
    <property type="protein sequence ID" value="SFJ37957.1"/>
    <property type="molecule type" value="Genomic_DNA"/>
</dbReference>
<reference evidence="2 3" key="1">
    <citation type="submission" date="2016-10" db="EMBL/GenBank/DDBJ databases">
        <authorList>
            <person name="de Groot N.N."/>
        </authorList>
    </citation>
    <scope>NUCLEOTIDE SEQUENCE [LARGE SCALE GENOMIC DNA]</scope>
    <source>
        <strain evidence="2 3">DSM 19073</strain>
    </source>
</reference>
<dbReference type="AlphaFoldDB" id="A0A1I3QXS7"/>
<protein>
    <recommendedName>
        <fullName evidence="4">DUF4260 domain-containing protein</fullName>
    </recommendedName>
</protein>
<feature type="transmembrane region" description="Helical" evidence="1">
    <location>
        <begin position="76"/>
        <end position="99"/>
    </location>
</feature>
<evidence type="ECO:0000256" key="1">
    <source>
        <dbReference type="SAM" id="Phobius"/>
    </source>
</evidence>
<sequence length="126" mass="13539">MTPFTTPLPPPLRHTLRLEGAAVAVAATLAYAHTGHSWLLFAGLLLTPDLFMAGYLRGPRVGARLYNIGHTYTTPLALAAAGWLSMTALPLSLSLIWVAHIGMDRAAGYGLKYPTGFRRSHLSSPD</sequence>
<dbReference type="Proteomes" id="UP000199110">
    <property type="component" value="Unassembled WGS sequence"/>
</dbReference>